<gene>
    <name evidence="3" type="ORF">RND81_01G086000</name>
</gene>
<dbReference type="PANTHER" id="PTHR21256:SF2">
    <property type="entry name" value="HISTIDINE BIOSYNTHESIS TRIFUNCTIONAL PROTEIN"/>
    <property type="match status" value="1"/>
</dbReference>
<dbReference type="GO" id="GO:0046872">
    <property type="term" value="F:metal ion binding"/>
    <property type="evidence" value="ECO:0007669"/>
    <property type="project" value="InterPro"/>
</dbReference>
<reference evidence="3" key="1">
    <citation type="submission" date="2024-03" db="EMBL/GenBank/DDBJ databases">
        <title>WGS assembly of Saponaria officinalis var. Norfolk2.</title>
        <authorList>
            <person name="Jenkins J."/>
            <person name="Shu S."/>
            <person name="Grimwood J."/>
            <person name="Barry K."/>
            <person name="Goodstein D."/>
            <person name="Schmutz J."/>
            <person name="Leebens-Mack J."/>
            <person name="Osbourn A."/>
        </authorList>
    </citation>
    <scope>NUCLEOTIDE SEQUENCE [LARGE SCALE GENOMIC DNA]</scope>
    <source>
        <strain evidence="3">JIC</strain>
    </source>
</reference>
<dbReference type="InterPro" id="IPR016161">
    <property type="entry name" value="Ald_DH/histidinol_DH"/>
</dbReference>
<evidence type="ECO:0008006" key="5">
    <source>
        <dbReference type="Google" id="ProtNLM"/>
    </source>
</evidence>
<dbReference type="EMBL" id="JBDFQZ010000001">
    <property type="protein sequence ID" value="KAK9756274.1"/>
    <property type="molecule type" value="Genomic_DNA"/>
</dbReference>
<proteinExistence type="inferred from homology"/>
<dbReference type="PRINTS" id="PR00083">
    <property type="entry name" value="HOLDHDRGNASE"/>
</dbReference>
<dbReference type="GO" id="GO:0051287">
    <property type="term" value="F:NAD binding"/>
    <property type="evidence" value="ECO:0007669"/>
    <property type="project" value="InterPro"/>
</dbReference>
<comment type="caution">
    <text evidence="3">The sequence shown here is derived from an EMBL/GenBank/DDBJ whole genome shotgun (WGS) entry which is preliminary data.</text>
</comment>
<keyword evidence="4" id="KW-1185">Reference proteome</keyword>
<dbReference type="GO" id="GO:0004399">
    <property type="term" value="F:histidinol dehydrogenase activity"/>
    <property type="evidence" value="ECO:0007669"/>
    <property type="project" value="TreeGrafter"/>
</dbReference>
<protein>
    <recommendedName>
        <fullName evidence="5">Histidinol dehydrogenase</fullName>
    </recommendedName>
</protein>
<dbReference type="GO" id="GO:0005829">
    <property type="term" value="C:cytosol"/>
    <property type="evidence" value="ECO:0007669"/>
    <property type="project" value="TreeGrafter"/>
</dbReference>
<dbReference type="Proteomes" id="UP001443914">
    <property type="component" value="Unassembled WGS sequence"/>
</dbReference>
<organism evidence="3 4">
    <name type="scientific">Saponaria officinalis</name>
    <name type="common">Common soapwort</name>
    <name type="synonym">Lychnis saponaria</name>
    <dbReference type="NCBI Taxonomy" id="3572"/>
    <lineage>
        <taxon>Eukaryota</taxon>
        <taxon>Viridiplantae</taxon>
        <taxon>Streptophyta</taxon>
        <taxon>Embryophyta</taxon>
        <taxon>Tracheophyta</taxon>
        <taxon>Spermatophyta</taxon>
        <taxon>Magnoliopsida</taxon>
        <taxon>eudicotyledons</taxon>
        <taxon>Gunneridae</taxon>
        <taxon>Pentapetalae</taxon>
        <taxon>Caryophyllales</taxon>
        <taxon>Caryophyllaceae</taxon>
        <taxon>Caryophylleae</taxon>
        <taxon>Saponaria</taxon>
    </lineage>
</organism>
<evidence type="ECO:0000256" key="1">
    <source>
        <dbReference type="ARBA" id="ARBA00023002"/>
    </source>
</evidence>
<dbReference type="GO" id="GO:0000105">
    <property type="term" value="P:L-histidine biosynthetic process"/>
    <property type="evidence" value="ECO:0007669"/>
    <property type="project" value="TreeGrafter"/>
</dbReference>
<accession>A0AAW1ND30</accession>
<dbReference type="PANTHER" id="PTHR21256">
    <property type="entry name" value="HISTIDINOL DEHYDROGENASE HDH"/>
    <property type="match status" value="1"/>
</dbReference>
<name>A0AAW1ND30_SAPOF</name>
<evidence type="ECO:0000313" key="3">
    <source>
        <dbReference type="EMBL" id="KAK9756274.1"/>
    </source>
</evidence>
<evidence type="ECO:0000256" key="2">
    <source>
        <dbReference type="RuleBase" id="RU004175"/>
    </source>
</evidence>
<evidence type="ECO:0000313" key="4">
    <source>
        <dbReference type="Proteomes" id="UP001443914"/>
    </source>
</evidence>
<dbReference type="SUPFAM" id="SSF53720">
    <property type="entry name" value="ALDH-like"/>
    <property type="match status" value="1"/>
</dbReference>
<dbReference type="Pfam" id="PF00815">
    <property type="entry name" value="Histidinol_dh"/>
    <property type="match status" value="1"/>
</dbReference>
<dbReference type="AlphaFoldDB" id="A0AAW1ND30"/>
<keyword evidence="1" id="KW-0560">Oxidoreductase</keyword>
<sequence>MLLTNLQVQPIVDDVGTRGDDAVIEFTSKFDKVQLDQVVEEVADLPDPELEPHIKEAFDVAYDNIYAFHLAQKSGGNVVENMKGVRCKRVARSIGSVGIYIPGGTAVLPSTAFMLSIPAKIAGCKTVVLATPPSKDGSICKEVL</sequence>
<dbReference type="GO" id="GO:0009570">
    <property type="term" value="C:chloroplast stroma"/>
    <property type="evidence" value="ECO:0007669"/>
    <property type="project" value="TreeGrafter"/>
</dbReference>
<comment type="similarity">
    <text evidence="2">Belongs to the histidinol dehydrogenase family.</text>
</comment>
<dbReference type="InterPro" id="IPR012131">
    <property type="entry name" value="Hstdl_DH"/>
</dbReference>
<dbReference type="Gene3D" id="3.40.50.1980">
    <property type="entry name" value="Nitrogenase molybdenum iron protein domain"/>
    <property type="match status" value="1"/>
</dbReference>